<evidence type="ECO:0000313" key="2">
    <source>
        <dbReference type="Proteomes" id="UP000183223"/>
    </source>
</evidence>
<dbReference type="EMBL" id="FMWJ01000006">
    <property type="protein sequence ID" value="SCZ62044.1"/>
    <property type="molecule type" value="Genomic_DNA"/>
</dbReference>
<dbReference type="AlphaFoldDB" id="A0A1G5QJQ4"/>
<name>A0A1G5QJQ4_PHOLU</name>
<gene>
    <name evidence="1" type="ORF">SAMN02982990_01832</name>
</gene>
<dbReference type="Proteomes" id="UP000183223">
    <property type="component" value="Unassembled WGS sequence"/>
</dbReference>
<keyword evidence="2" id="KW-1185">Reference proteome</keyword>
<proteinExistence type="predicted"/>
<organism evidence="1 2">
    <name type="scientific">Photorhabdus luminescens</name>
    <name type="common">Xenorhabdus luminescens</name>
    <dbReference type="NCBI Taxonomy" id="29488"/>
    <lineage>
        <taxon>Bacteria</taxon>
        <taxon>Pseudomonadati</taxon>
        <taxon>Pseudomonadota</taxon>
        <taxon>Gammaproteobacteria</taxon>
        <taxon>Enterobacterales</taxon>
        <taxon>Morganellaceae</taxon>
        <taxon>Photorhabdus</taxon>
    </lineage>
</organism>
<accession>A0A1G5QJQ4</accession>
<dbReference type="GeneID" id="45658821"/>
<dbReference type="RefSeq" id="WP_155416475.1">
    <property type="nucleotide sequence ID" value="NZ_CAWQXX010000025.1"/>
</dbReference>
<protein>
    <submittedName>
        <fullName evidence="1">Uncharacterized protein</fullName>
    </submittedName>
</protein>
<evidence type="ECO:0000313" key="1">
    <source>
        <dbReference type="EMBL" id="SCZ62044.1"/>
    </source>
</evidence>
<sequence>MKKTVKGGFADEKQYSGKQYSESQNADQKISVLSFILLNIYTLWI</sequence>
<reference evidence="2" key="1">
    <citation type="submission" date="2016-10" db="EMBL/GenBank/DDBJ databases">
        <authorList>
            <person name="Varghese N."/>
            <person name="Submissions S."/>
        </authorList>
    </citation>
    <scope>NUCLEOTIDE SEQUENCE [LARGE SCALE GENOMIC DNA]</scope>
    <source>
        <strain evidence="2">ATCC 29999</strain>
    </source>
</reference>